<dbReference type="RefSeq" id="WP_116846300.1">
    <property type="nucleotide sequence ID" value="NZ_QTJU01000001.1"/>
</dbReference>
<dbReference type="EMBL" id="QTJU01000001">
    <property type="protein sequence ID" value="RFM30544.1"/>
    <property type="molecule type" value="Genomic_DNA"/>
</dbReference>
<dbReference type="AlphaFoldDB" id="A0A3E1NRS3"/>
<accession>A0A3E1NRS3</accession>
<sequence>MKSRILVIVCITLMLAIIHRHAKNYHARHSQQKTALHTGAHAYQVLCFSLPGIQLLLSQL</sequence>
<proteinExistence type="predicted"/>
<protein>
    <submittedName>
        <fullName evidence="1">Uncharacterized protein</fullName>
    </submittedName>
</protein>
<dbReference type="Proteomes" id="UP000261284">
    <property type="component" value="Unassembled WGS sequence"/>
</dbReference>
<comment type="caution">
    <text evidence="1">The sequence shown here is derived from an EMBL/GenBank/DDBJ whole genome shotgun (WGS) entry which is preliminary data.</text>
</comment>
<name>A0A3E1NRS3_9BACT</name>
<organism evidence="1 2">
    <name type="scientific">Deminuibacter soli</name>
    <dbReference type="NCBI Taxonomy" id="2291815"/>
    <lineage>
        <taxon>Bacteria</taxon>
        <taxon>Pseudomonadati</taxon>
        <taxon>Bacteroidota</taxon>
        <taxon>Chitinophagia</taxon>
        <taxon>Chitinophagales</taxon>
        <taxon>Chitinophagaceae</taxon>
        <taxon>Deminuibacter</taxon>
    </lineage>
</organism>
<gene>
    <name evidence="1" type="ORF">DXN05_06210</name>
</gene>
<evidence type="ECO:0000313" key="2">
    <source>
        <dbReference type="Proteomes" id="UP000261284"/>
    </source>
</evidence>
<evidence type="ECO:0000313" key="1">
    <source>
        <dbReference type="EMBL" id="RFM30544.1"/>
    </source>
</evidence>
<keyword evidence="2" id="KW-1185">Reference proteome</keyword>
<reference evidence="1 2" key="1">
    <citation type="submission" date="2018-08" db="EMBL/GenBank/DDBJ databases">
        <title>Chitinophagaceae sp. K23C18032701, a novel bacterium isolated from forest soil.</title>
        <authorList>
            <person name="Wang C."/>
        </authorList>
    </citation>
    <scope>NUCLEOTIDE SEQUENCE [LARGE SCALE GENOMIC DNA]</scope>
    <source>
        <strain evidence="1 2">K23C18032701</strain>
    </source>
</reference>